<dbReference type="PANTHER" id="PTHR33164">
    <property type="entry name" value="TRANSCRIPTIONAL REGULATOR, MARR FAMILY"/>
    <property type="match status" value="1"/>
</dbReference>
<dbReference type="OrthoDB" id="4826718at2"/>
<dbReference type="PRINTS" id="PR00598">
    <property type="entry name" value="HTHMARR"/>
</dbReference>
<feature type="domain" description="HTH marR-type" evidence="2">
    <location>
        <begin position="13"/>
        <end position="145"/>
    </location>
</feature>
<dbReference type="Gene3D" id="1.10.10.10">
    <property type="entry name" value="Winged helix-like DNA-binding domain superfamily/Winged helix DNA-binding domain"/>
    <property type="match status" value="1"/>
</dbReference>
<protein>
    <recommendedName>
        <fullName evidence="2">HTH marR-type domain-containing protein</fullName>
    </recommendedName>
</protein>
<dbReference type="Proteomes" id="UP000331127">
    <property type="component" value="Unassembled WGS sequence"/>
</dbReference>
<dbReference type="InterPro" id="IPR036388">
    <property type="entry name" value="WH-like_DNA-bd_sf"/>
</dbReference>
<dbReference type="InterPro" id="IPR039422">
    <property type="entry name" value="MarR/SlyA-like"/>
</dbReference>
<organism evidence="3 4">
    <name type="scientific">Acrocarpospora macrocephala</name>
    <dbReference type="NCBI Taxonomy" id="150177"/>
    <lineage>
        <taxon>Bacteria</taxon>
        <taxon>Bacillati</taxon>
        <taxon>Actinomycetota</taxon>
        <taxon>Actinomycetes</taxon>
        <taxon>Streptosporangiales</taxon>
        <taxon>Streptosporangiaceae</taxon>
        <taxon>Acrocarpospora</taxon>
    </lineage>
</organism>
<dbReference type="AlphaFoldDB" id="A0A5M3WQ60"/>
<feature type="region of interest" description="Disordered" evidence="1">
    <location>
        <begin position="162"/>
        <end position="187"/>
    </location>
</feature>
<dbReference type="PANTHER" id="PTHR33164:SF43">
    <property type="entry name" value="HTH-TYPE TRANSCRIPTIONAL REPRESSOR YETL"/>
    <property type="match status" value="1"/>
</dbReference>
<dbReference type="InterPro" id="IPR036390">
    <property type="entry name" value="WH_DNA-bd_sf"/>
</dbReference>
<dbReference type="GO" id="GO:0006950">
    <property type="term" value="P:response to stress"/>
    <property type="evidence" value="ECO:0007669"/>
    <property type="project" value="TreeGrafter"/>
</dbReference>
<dbReference type="SMART" id="SM00347">
    <property type="entry name" value="HTH_MARR"/>
    <property type="match status" value="1"/>
</dbReference>
<reference evidence="3 4" key="1">
    <citation type="submission" date="2019-10" db="EMBL/GenBank/DDBJ databases">
        <title>Whole genome shotgun sequence of Acrocarpospora macrocephala NBRC 16266.</title>
        <authorList>
            <person name="Ichikawa N."/>
            <person name="Kimura A."/>
            <person name="Kitahashi Y."/>
            <person name="Komaki H."/>
            <person name="Oguchi A."/>
        </authorList>
    </citation>
    <scope>NUCLEOTIDE SEQUENCE [LARGE SCALE GENOMIC DNA]</scope>
    <source>
        <strain evidence="3 4">NBRC 16266</strain>
    </source>
</reference>
<evidence type="ECO:0000313" key="4">
    <source>
        <dbReference type="Proteomes" id="UP000331127"/>
    </source>
</evidence>
<dbReference type="SUPFAM" id="SSF46785">
    <property type="entry name" value="Winged helix' DNA-binding domain"/>
    <property type="match status" value="1"/>
</dbReference>
<evidence type="ECO:0000313" key="3">
    <source>
        <dbReference type="EMBL" id="GES08388.1"/>
    </source>
</evidence>
<comment type="caution">
    <text evidence="3">The sequence shown here is derived from an EMBL/GenBank/DDBJ whole genome shotgun (WGS) entry which is preliminary data.</text>
</comment>
<proteinExistence type="predicted"/>
<accession>A0A5M3WQ60</accession>
<dbReference type="Pfam" id="PF12802">
    <property type="entry name" value="MarR_2"/>
    <property type="match status" value="1"/>
</dbReference>
<keyword evidence="4" id="KW-1185">Reference proteome</keyword>
<evidence type="ECO:0000256" key="1">
    <source>
        <dbReference type="SAM" id="MobiDB-lite"/>
    </source>
</evidence>
<gene>
    <name evidence="3" type="ORF">Amac_019840</name>
</gene>
<name>A0A5M3WQ60_9ACTN</name>
<sequence length="187" mass="20336">MPNRSAGRSDKISDRTMNFIHRIRIATGEAVTTMLADLGLNGTLALIVETLDETGPVSAAEIARRTLVTRQALTDPLNELQRRGFVDRPPVNANAHTRPVALTDEGRALAETLRERMHLIEDRAISDMTAEEVATLRSLLARYASGWEQLAADSSELASIANKARPESAARVRSPDRPAGPTVRSTS</sequence>
<feature type="compositionally biased region" description="Basic and acidic residues" evidence="1">
    <location>
        <begin position="164"/>
        <end position="176"/>
    </location>
</feature>
<dbReference type="PROSITE" id="PS50995">
    <property type="entry name" value="HTH_MARR_2"/>
    <property type="match status" value="1"/>
</dbReference>
<dbReference type="GO" id="GO:0003700">
    <property type="term" value="F:DNA-binding transcription factor activity"/>
    <property type="evidence" value="ECO:0007669"/>
    <property type="project" value="InterPro"/>
</dbReference>
<dbReference type="InterPro" id="IPR000835">
    <property type="entry name" value="HTH_MarR-typ"/>
</dbReference>
<dbReference type="EMBL" id="BLAE01000010">
    <property type="protein sequence ID" value="GES08388.1"/>
    <property type="molecule type" value="Genomic_DNA"/>
</dbReference>
<evidence type="ECO:0000259" key="2">
    <source>
        <dbReference type="PROSITE" id="PS50995"/>
    </source>
</evidence>